<evidence type="ECO:0000313" key="2">
    <source>
        <dbReference type="Proteomes" id="UP001148737"/>
    </source>
</evidence>
<accession>A0ACC1QTT2</accession>
<sequence length="945" mass="103777">MSYYQPTPQVSPNREEEVPWISPMSSMNFDEQPEESQHRRLSAFSFSLAPSHSVGERETNKWRQSSAESQPLKVAAYDGTARDSSSADIGSAAQHNANSENPLGLDLSHQSGQFSIHRVPVPRRPVSIQPQVSAPDPSKAEIRNEMPSPDETLIGDTSPRRTSIWGRLWSFHSTSLGRKKSGSDLLTMNMQPISGAERGSMIEEGSNVLSSPEGYIPKQCYEPCSSRKDVQLSARHWLTKVVIAASLYSTIMSGIWLFVAIVQPRWGRKISSNMGLGPSTATVLAAFLSKTIELTFVTTFITFLGQVLTRRAIARESRGTTLAEMSMRSWVIQPGSLITHFGMLRFAGLSILGVLSLLATLVAAFYTTASDAMVAPKLKYGNWEHALMSGYVRSSYANAKFVQASCPVLFVDDDPTNGPNSCTEVMVSGESYRNLQNFMGVWNQVGKNGSAYFKDLKNRPAATASLNGNTTLFGTWIETEHGDLAAHFKETGRIINNVTLAMPHPGVAAAAISPLNGILQPDDLSGVGEYAIKAGVVSPSVNVMCVNMNTSELAPLVYTEWPNANVTRTGVKEQVIGWSNWTTQVPPPITSDGKDEYLNRTVVDDIFRWGPKYKRKPPVFQLFPADFNTVTNSTIKGNDATHLVADAIYIMGKNHLIADYTLCELRSWVSPKCSTQFNISGIAGSKMAAHCEDPNDANNYRRSFDAEQDWGYPVPDWKWLADQWRLSSDLNGGVLNSNPSNGRILTQLAVAQPALLAYQPSMAEALAVFASSTLVLGAVGTPFVHYWEYEVPDNMLGTPGALQQFNASVITQQYTSGHVYRWQGIFYLILAIMFALNILCFVYIVLHARLVTDYTEAHNLFSLALNSAPNHRLKGTCGGGPEGHDLAVPWRVAYASGTNHYHIEETSSGSWIRNIDGRNGAGEQTKSSRLPGESYSRLLKGRSWV</sequence>
<dbReference type="EMBL" id="JANAKD010000559">
    <property type="protein sequence ID" value="KAJ3492784.1"/>
    <property type="molecule type" value="Genomic_DNA"/>
</dbReference>
<comment type="caution">
    <text evidence="1">The sequence shown here is derived from an EMBL/GenBank/DDBJ whole genome shotgun (WGS) entry which is preliminary data.</text>
</comment>
<organism evidence="1 2">
    <name type="scientific">Lecanicillium saksenae</name>
    <dbReference type="NCBI Taxonomy" id="468837"/>
    <lineage>
        <taxon>Eukaryota</taxon>
        <taxon>Fungi</taxon>
        <taxon>Dikarya</taxon>
        <taxon>Ascomycota</taxon>
        <taxon>Pezizomycotina</taxon>
        <taxon>Sordariomycetes</taxon>
        <taxon>Hypocreomycetidae</taxon>
        <taxon>Hypocreales</taxon>
        <taxon>Cordycipitaceae</taxon>
        <taxon>Lecanicillium</taxon>
    </lineage>
</organism>
<keyword evidence="2" id="KW-1185">Reference proteome</keyword>
<protein>
    <submittedName>
        <fullName evidence="1">Uncharacterized protein</fullName>
    </submittedName>
</protein>
<reference evidence="1" key="1">
    <citation type="submission" date="2022-07" db="EMBL/GenBank/DDBJ databases">
        <title>Genome Sequence of Lecanicillium saksenae.</title>
        <authorList>
            <person name="Buettner E."/>
        </authorList>
    </citation>
    <scope>NUCLEOTIDE SEQUENCE</scope>
    <source>
        <strain evidence="1">VT-O1</strain>
    </source>
</reference>
<evidence type="ECO:0000313" key="1">
    <source>
        <dbReference type="EMBL" id="KAJ3492784.1"/>
    </source>
</evidence>
<dbReference type="Proteomes" id="UP001148737">
    <property type="component" value="Unassembled WGS sequence"/>
</dbReference>
<gene>
    <name evidence="1" type="ORF">NLG97_g5152</name>
</gene>
<proteinExistence type="predicted"/>
<name>A0ACC1QTT2_9HYPO</name>